<comment type="function">
    <text evidence="4">Acts as a negative regulator of abscisic acid (ABA) response.</text>
</comment>
<feature type="compositionally biased region" description="Basic and acidic residues" evidence="5">
    <location>
        <begin position="21"/>
        <end position="41"/>
    </location>
</feature>
<feature type="compositionally biased region" description="Polar residues" evidence="5">
    <location>
        <begin position="356"/>
        <end position="368"/>
    </location>
</feature>
<feature type="region of interest" description="Disordered" evidence="5">
    <location>
        <begin position="1"/>
        <end position="41"/>
    </location>
</feature>
<accession>A0AAD3S2S3</accession>
<gene>
    <name evidence="6" type="ORF">Nepgr_005162</name>
</gene>
<keyword evidence="3 4" id="KW-0539">Nucleus</keyword>
<dbReference type="PANTHER" id="PTHR31413">
    <property type="entry name" value="AFP HOMOLOG 2"/>
    <property type="match status" value="1"/>
</dbReference>
<evidence type="ECO:0000256" key="4">
    <source>
        <dbReference type="RuleBase" id="RU369029"/>
    </source>
</evidence>
<organism evidence="6 7">
    <name type="scientific">Nepenthes gracilis</name>
    <name type="common">Slender pitcher plant</name>
    <dbReference type="NCBI Taxonomy" id="150966"/>
    <lineage>
        <taxon>Eukaryota</taxon>
        <taxon>Viridiplantae</taxon>
        <taxon>Streptophyta</taxon>
        <taxon>Embryophyta</taxon>
        <taxon>Tracheophyta</taxon>
        <taxon>Spermatophyta</taxon>
        <taxon>Magnoliopsida</taxon>
        <taxon>eudicotyledons</taxon>
        <taxon>Gunneridae</taxon>
        <taxon>Pentapetalae</taxon>
        <taxon>Caryophyllales</taxon>
        <taxon>Nepenthaceae</taxon>
        <taxon>Nepenthes</taxon>
    </lineage>
</organism>
<dbReference type="InterPro" id="IPR031307">
    <property type="entry name" value="Ninja_fam"/>
</dbReference>
<feature type="compositionally biased region" description="Polar residues" evidence="5">
    <location>
        <begin position="476"/>
        <end position="487"/>
    </location>
</feature>
<dbReference type="GO" id="GO:0009867">
    <property type="term" value="P:jasmonic acid mediated signaling pathway"/>
    <property type="evidence" value="ECO:0007669"/>
    <property type="project" value="TreeGrafter"/>
</dbReference>
<evidence type="ECO:0000256" key="1">
    <source>
        <dbReference type="ARBA" id="ARBA00004123"/>
    </source>
</evidence>
<feature type="region of interest" description="Disordered" evidence="5">
    <location>
        <begin position="348"/>
        <end position="378"/>
    </location>
</feature>
<evidence type="ECO:0000256" key="5">
    <source>
        <dbReference type="SAM" id="MobiDB-lite"/>
    </source>
</evidence>
<dbReference type="GO" id="GO:0005634">
    <property type="term" value="C:nucleus"/>
    <property type="evidence" value="ECO:0007669"/>
    <property type="project" value="UniProtKB-SubCell"/>
</dbReference>
<comment type="caution">
    <text evidence="6">The sequence shown here is derived from an EMBL/GenBank/DDBJ whole genome shotgun (WGS) entry which is preliminary data.</text>
</comment>
<name>A0AAD3S2S3_NEPGR</name>
<feature type="region of interest" description="Disordered" evidence="5">
    <location>
        <begin position="192"/>
        <end position="217"/>
    </location>
</feature>
<dbReference type="EMBL" id="BSYO01000004">
    <property type="protein sequence ID" value="GMH03323.1"/>
    <property type="molecule type" value="Genomic_DNA"/>
</dbReference>
<dbReference type="PANTHER" id="PTHR31413:SF12">
    <property type="entry name" value="AFP HOMOLOG 2"/>
    <property type="match status" value="1"/>
</dbReference>
<reference evidence="6" key="1">
    <citation type="submission" date="2023-05" db="EMBL/GenBank/DDBJ databases">
        <title>Nepenthes gracilis genome sequencing.</title>
        <authorList>
            <person name="Fukushima K."/>
        </authorList>
    </citation>
    <scope>NUCLEOTIDE SEQUENCE</scope>
    <source>
        <strain evidence="6">SING2019-196</strain>
    </source>
</reference>
<feature type="region of interest" description="Disordered" evidence="5">
    <location>
        <begin position="468"/>
        <end position="487"/>
    </location>
</feature>
<comment type="subcellular location">
    <subcellularLocation>
        <location evidence="1 4">Nucleus</location>
    </subcellularLocation>
</comment>
<sequence length="487" mass="51737">MEEDRGLDLSLGLPLGGSSSKSKDKNDNLADTRTDDGDRTSKIVNDFRNFLNGGNPQQDPSIFHRIDSVKPQDNLFRDVSPSYVHMSLPRPHDIGVVCSGPSFNVSLAFVEGDASFNENDRRLSITGSKRSTEGEDEKGPLVGEKRKILLDEANHLKKQETETRNSDLHDKPKMSHISITTDDGFMADNEDVAESEAEGSTSRPVSHHEEGSKWHVEGGSSFEVPKEIHGKPMIMAPPYTASSLIVPYSISIKESASVGVTSTSSYPSAGMMQAMPSINIECSSTQTLSAGNVPAIFGYSLVQLPTFDKDNGWGMAADSLSFNPSYAATGISTSAAMQVNHNLSEAVPPSELAKSNGKQATEEGSSSHTGDEALGSGILMGGKTSEVPACNSFPSDYPAIRPGIAANIKFGGSGSFPDLPWVSTTGPVPYGRTISGVTYKYSSSQIRIVCACHGSHMTPEEFIQHAAEEQPAATDGGSSNPVASALS</sequence>
<evidence type="ECO:0000313" key="6">
    <source>
        <dbReference type="EMBL" id="GMH03323.1"/>
    </source>
</evidence>
<evidence type="ECO:0000256" key="3">
    <source>
        <dbReference type="ARBA" id="ARBA00023242"/>
    </source>
</evidence>
<dbReference type="Proteomes" id="UP001279734">
    <property type="component" value="Unassembled WGS sequence"/>
</dbReference>
<keyword evidence="7" id="KW-1185">Reference proteome</keyword>
<comment type="similarity">
    <text evidence="2 4">Belongs to the Ninja family.</text>
</comment>
<feature type="compositionally biased region" description="Low complexity" evidence="5">
    <location>
        <begin position="8"/>
        <end position="20"/>
    </location>
</feature>
<feature type="compositionally biased region" description="Basic and acidic residues" evidence="5">
    <location>
        <begin position="206"/>
        <end position="216"/>
    </location>
</feature>
<evidence type="ECO:0000256" key="2">
    <source>
        <dbReference type="ARBA" id="ARBA00006081"/>
    </source>
</evidence>
<dbReference type="GO" id="GO:0045892">
    <property type="term" value="P:negative regulation of DNA-templated transcription"/>
    <property type="evidence" value="ECO:0007669"/>
    <property type="project" value="TreeGrafter"/>
</dbReference>
<proteinExistence type="inferred from homology"/>
<protein>
    <recommendedName>
        <fullName evidence="4">Ninja-family protein</fullName>
    </recommendedName>
    <alternativeName>
        <fullName evidence="4">ABI-binding protein</fullName>
    </alternativeName>
</protein>
<evidence type="ECO:0000313" key="7">
    <source>
        <dbReference type="Proteomes" id="UP001279734"/>
    </source>
</evidence>
<dbReference type="AlphaFoldDB" id="A0AAD3S2S3"/>